<organism evidence="9 10">
    <name type="scientific">Corynebacterium hadale</name>
    <dbReference type="NCBI Taxonomy" id="2026255"/>
    <lineage>
        <taxon>Bacteria</taxon>
        <taxon>Bacillati</taxon>
        <taxon>Actinomycetota</taxon>
        <taxon>Actinomycetes</taxon>
        <taxon>Mycobacteriales</taxon>
        <taxon>Corynebacteriaceae</taxon>
        <taxon>Corynebacterium</taxon>
    </lineage>
</organism>
<gene>
    <name evidence="9" type="ORF">CKJ80_09490</name>
</gene>
<feature type="transmembrane region" description="Helical" evidence="7">
    <location>
        <begin position="229"/>
        <end position="248"/>
    </location>
</feature>
<sequence length="450" mass="46649">MGILALFVFIAITVLINVVLKRDIAEALLLGLLGVALFGGREAPQLLWHGITSAISSEVTFAGMAFVFMGIIVQSTGLIDRLITILNSIFGRLRGGAGYVSTLSSAMMGLIAGSTAGNSATVGSVTIPWMKQTGFSSNRAATLVAGNSGLGVSLPPNSTMFIILAMPAAAASSASQVYVTLACAGAYAVLYRLVVVWYWTKKDNIPKTPRENIVSLNEAWSQGWRSPSIFLGIIIPVLLTIGPLASWLKTSTGVGEAGVKAISIIVWVPILITVIALIEGAGRIRRNNAQFRAQLVRDLPSFATVGISLFAALAAASIMEELGVGDQLSNTLDAFDLPKWAMLLVVGVLAVIVATPLSSTATAAAIGAPAVAALTAAGIDPTIAVVAVLLCTATEGASPPVGAPIYLSAAMAEANPTKMFVPLIVYFVVPMILLAWLVGMGFLPVYVPGV</sequence>
<keyword evidence="3" id="KW-0997">Cell inner membrane</keyword>
<evidence type="ECO:0000256" key="3">
    <source>
        <dbReference type="ARBA" id="ARBA00022519"/>
    </source>
</evidence>
<feature type="transmembrane region" description="Helical" evidence="7">
    <location>
        <begin position="260"/>
        <end position="278"/>
    </location>
</feature>
<dbReference type="Proteomes" id="UP000218041">
    <property type="component" value="Unassembled WGS sequence"/>
</dbReference>
<dbReference type="Pfam" id="PF06808">
    <property type="entry name" value="DctM"/>
    <property type="match status" value="1"/>
</dbReference>
<dbReference type="PANTHER" id="PTHR33362">
    <property type="entry name" value="SIALIC ACID TRAP TRANSPORTER PERMEASE PROTEIN SIAT-RELATED"/>
    <property type="match status" value="1"/>
</dbReference>
<evidence type="ECO:0000256" key="6">
    <source>
        <dbReference type="ARBA" id="ARBA00023136"/>
    </source>
</evidence>
<evidence type="ECO:0000256" key="4">
    <source>
        <dbReference type="ARBA" id="ARBA00022692"/>
    </source>
</evidence>
<dbReference type="GO" id="GO:0005886">
    <property type="term" value="C:plasma membrane"/>
    <property type="evidence" value="ECO:0007669"/>
    <property type="project" value="UniProtKB-SubCell"/>
</dbReference>
<dbReference type="EMBL" id="NSGP01000014">
    <property type="protein sequence ID" value="PAT09804.1"/>
    <property type="molecule type" value="Genomic_DNA"/>
</dbReference>
<protein>
    <submittedName>
        <fullName evidence="9">C4-dicarboxylate ABC transporter substrate-binding protein</fullName>
    </submittedName>
</protein>
<keyword evidence="6 7" id="KW-0472">Membrane</keyword>
<feature type="transmembrane region" description="Helical" evidence="7">
    <location>
        <begin position="140"/>
        <end position="165"/>
    </location>
</feature>
<feature type="domain" description="TRAP C4-dicarboxylate transport system permease DctM subunit" evidence="8">
    <location>
        <begin position="4"/>
        <end position="439"/>
    </location>
</feature>
<keyword evidence="5 7" id="KW-1133">Transmembrane helix</keyword>
<feature type="transmembrane region" description="Helical" evidence="7">
    <location>
        <begin position="45"/>
        <end position="73"/>
    </location>
</feature>
<feature type="transmembrane region" description="Helical" evidence="7">
    <location>
        <begin position="177"/>
        <end position="200"/>
    </location>
</feature>
<accession>A0AB36RJL4</accession>
<evidence type="ECO:0000256" key="5">
    <source>
        <dbReference type="ARBA" id="ARBA00022989"/>
    </source>
</evidence>
<dbReference type="PANTHER" id="PTHR33362:SF2">
    <property type="entry name" value="TRAP TRANSPORTER LARGE PERMEASE PROTEIN"/>
    <property type="match status" value="1"/>
</dbReference>
<name>A0AB36RJL4_9CORY</name>
<evidence type="ECO:0000259" key="8">
    <source>
        <dbReference type="Pfam" id="PF06808"/>
    </source>
</evidence>
<evidence type="ECO:0000313" key="9">
    <source>
        <dbReference type="EMBL" id="PAT09804.1"/>
    </source>
</evidence>
<evidence type="ECO:0000256" key="1">
    <source>
        <dbReference type="ARBA" id="ARBA00004429"/>
    </source>
</evidence>
<dbReference type="InterPro" id="IPR004681">
    <property type="entry name" value="TRAP_DctM"/>
</dbReference>
<feature type="transmembrane region" description="Helical" evidence="7">
    <location>
        <begin position="299"/>
        <end position="319"/>
    </location>
</feature>
<evidence type="ECO:0000256" key="7">
    <source>
        <dbReference type="SAM" id="Phobius"/>
    </source>
</evidence>
<reference evidence="9 10" key="1">
    <citation type="submission" date="2017-08" db="EMBL/GenBank/DDBJ databases">
        <title>Whole genome sequences of 6 clinical strains closest to Corynebacterium imitans.</title>
        <authorList>
            <person name="Bernier A.-M."/>
            <person name="Burdz T."/>
            <person name="Bernard K."/>
        </authorList>
    </citation>
    <scope>NUCLEOTIDE SEQUENCE [LARGE SCALE GENOMIC DNA]</scope>
    <source>
        <strain evidence="9 10">NML92-0415</strain>
    </source>
</reference>
<keyword evidence="4 7" id="KW-0812">Transmembrane</keyword>
<feature type="transmembrane region" description="Helical" evidence="7">
    <location>
        <begin position="370"/>
        <end position="390"/>
    </location>
</feature>
<comment type="caution">
    <text evidence="9">The sequence shown here is derived from an EMBL/GenBank/DDBJ whole genome shotgun (WGS) entry which is preliminary data.</text>
</comment>
<proteinExistence type="predicted"/>
<dbReference type="InterPro" id="IPR010656">
    <property type="entry name" value="DctM"/>
</dbReference>
<feature type="transmembrane region" description="Helical" evidence="7">
    <location>
        <begin position="339"/>
        <end position="358"/>
    </location>
</feature>
<dbReference type="GO" id="GO:0022857">
    <property type="term" value="F:transmembrane transporter activity"/>
    <property type="evidence" value="ECO:0007669"/>
    <property type="project" value="TreeGrafter"/>
</dbReference>
<feature type="transmembrane region" description="Helical" evidence="7">
    <location>
        <begin position="423"/>
        <end position="447"/>
    </location>
</feature>
<comment type="subcellular location">
    <subcellularLocation>
        <location evidence="1">Cell inner membrane</location>
        <topology evidence="1">Multi-pass membrane protein</topology>
    </subcellularLocation>
</comment>
<keyword evidence="2" id="KW-1003">Cell membrane</keyword>
<evidence type="ECO:0000256" key="2">
    <source>
        <dbReference type="ARBA" id="ARBA00022475"/>
    </source>
</evidence>
<dbReference type="RefSeq" id="WP_095555524.1">
    <property type="nucleotide sequence ID" value="NZ_NSGP01000014.1"/>
</dbReference>
<dbReference type="AlphaFoldDB" id="A0AB36RJL4"/>
<evidence type="ECO:0000313" key="10">
    <source>
        <dbReference type="Proteomes" id="UP000218041"/>
    </source>
</evidence>